<dbReference type="Proteomes" id="UP000840197">
    <property type="component" value="Unassembled WGS sequence"/>
</dbReference>
<dbReference type="RefSeq" id="WP_003727883.1">
    <property type="nucleotide sequence ID" value="NZ_CP015593.1"/>
</dbReference>
<proteinExistence type="predicted"/>
<reference evidence="3 4" key="2">
    <citation type="submission" date="2018-04" db="EMBL/GenBank/DDBJ databases">
        <title>Genome Analysis of a Prevalent Clone of Listeria monocytogenes Sequence Type 87 in China.</title>
        <authorList>
            <person name="Wang Y."/>
        </authorList>
    </citation>
    <scope>NUCLEOTIDE SEQUENCE [LARGE SCALE GENOMIC DNA]</scope>
    <source>
        <strain evidence="3 4">ICDC_LM1523</strain>
    </source>
</reference>
<dbReference type="EMBL" id="DAAIHR010000006">
    <property type="protein sequence ID" value="HAB8398249.1"/>
    <property type="molecule type" value="Genomic_DNA"/>
</dbReference>
<comment type="caution">
    <text evidence="2">The sequence shown here is derived from an EMBL/GenBank/DDBJ whole genome shotgun (WGS) entry which is preliminary data.</text>
</comment>
<evidence type="ECO:0000313" key="4">
    <source>
        <dbReference type="Proteomes" id="UP000460224"/>
    </source>
</evidence>
<evidence type="ECO:0000259" key="1">
    <source>
        <dbReference type="Pfam" id="PF10593"/>
    </source>
</evidence>
<evidence type="ECO:0000313" key="5">
    <source>
        <dbReference type="Proteomes" id="UP000840197"/>
    </source>
</evidence>
<dbReference type="EMBL" id="QDAY01000005">
    <property type="protein sequence ID" value="KAA9447833.1"/>
    <property type="molecule type" value="Genomic_DNA"/>
</dbReference>
<reference evidence="2 5" key="1">
    <citation type="journal article" date="2018" name="Genome Biol.">
        <title>SKESA: strategic k-mer extension for scrupulous assemblies.</title>
        <authorList>
            <person name="Souvorov A."/>
            <person name="Agarwala R."/>
            <person name="Lipman D.J."/>
        </authorList>
    </citation>
    <scope>NUCLEOTIDE SEQUENCE [LARGE SCALE GENOMIC DNA]</scope>
    <source>
        <strain evidence="2 5">CFIAFB20130012</strain>
    </source>
</reference>
<sequence length="877" mass="100698">MVDYELIEKHFNTAKTAIESEKKQTPEDIEAHLKLFKTTIFGMDDDTFKELVNRAIAIGPVSLEPAMTLSEPSPKWFTESRVDRGSSRFDAYEQYLQIVLGYSSNVVTTIGNSMDTIMNNIGDPTFEGEFVKKGLVIGDVQSGKTGNFIALMNKAADAGYNMIVITTGTIEKLRRQTQVRIEEGFFGYFTATRNRESKTKTVKDFGNTEQTLALTNADRDFNLKTANPVGFGAAPIVAVIKKNKKSIEDLAEWLQNNNQQDINRLGKIDRSILFIDDEADTATVNTKKMEDPTTINIGIRAILNLFQRASYVGFTATPFANIMIDHKNKDDLFPSSFIQVLETPTNYMGASTIFPEEDEGGIYHSILVSNDDAEDYIPIVIPKEDKATFEVQDLPPSMEEAICVFFLQNAIRDLRGDCKKHRSMLINVSHLNRIQDQIKLLVDAFIGDLKRQIRHYILDMEKSIHSDMKVIFEEKFHNIPESWEDVYPILYQSTDTIEAHVINNANKGFQYEDYPNGARVIAVGGFALSRGLTLEGLSTSYLYRNTLMYDTLMQMGRWFGYRPRYDNIIYLYMPKRSVDWYYQILQAMNDLKKQIKEMINERKTPEDFGYYIREAENKDEATILITARNKMRSARNHDVTIRISGDYKETTKLSLKVANRNSSFIEKWFEKNKFLFDNDLLIKDAPKEVAERLLLEYVYGSYNQLNPSVSKEALNNFDKFDIKIGAKLGASVNFNSIKEKRRTRAFRYVKEFDLIAFGNSRIGSVRDGQYGLTQQQKEVAKSFKTEKEYFSEFYSDERNPLIMLFPVSLPEPKSTDKASHDFWEDHKDDIFWALSLGVPNSDLDPISYKTKMNTVLQQQLLTQRELEADDEIEEDIE</sequence>
<accession>A0A7U7R8R8</accession>
<name>A0A7U7R8R8_LISMN</name>
<organism evidence="2 5">
    <name type="scientific">Listeria monocytogenes</name>
    <dbReference type="NCBI Taxonomy" id="1639"/>
    <lineage>
        <taxon>Bacteria</taxon>
        <taxon>Bacillati</taxon>
        <taxon>Bacillota</taxon>
        <taxon>Bacilli</taxon>
        <taxon>Bacillales</taxon>
        <taxon>Listeriaceae</taxon>
        <taxon>Listeria</taxon>
    </lineage>
</organism>
<evidence type="ECO:0000313" key="3">
    <source>
        <dbReference type="EMBL" id="KAA9447833.1"/>
    </source>
</evidence>
<dbReference type="InterPro" id="IPR018310">
    <property type="entry name" value="Put_endonuclease_Z1-dom"/>
</dbReference>
<dbReference type="GO" id="GO:0004519">
    <property type="term" value="F:endonuclease activity"/>
    <property type="evidence" value="ECO:0007669"/>
    <property type="project" value="UniProtKB-KW"/>
</dbReference>
<keyword evidence="2" id="KW-0378">Hydrolase</keyword>
<dbReference type="AlphaFoldDB" id="A0A7U7R8R8"/>
<feature type="domain" description="Putative endonuclease Z1" evidence="1">
    <location>
        <begin position="397"/>
        <end position="616"/>
    </location>
</feature>
<dbReference type="Proteomes" id="UP000460224">
    <property type="component" value="Unassembled WGS sequence"/>
</dbReference>
<reference evidence="2" key="3">
    <citation type="submission" date="2020-01" db="EMBL/GenBank/DDBJ databases">
        <authorList>
            <consortium name="NCBI Pathogen Detection Project"/>
        </authorList>
    </citation>
    <scope>NUCLEOTIDE SEQUENCE</scope>
    <source>
        <strain evidence="2">CFIAFB20130012</strain>
    </source>
</reference>
<keyword evidence="2" id="KW-0255">Endonuclease</keyword>
<dbReference type="Pfam" id="PF10593">
    <property type="entry name" value="Z1"/>
    <property type="match status" value="1"/>
</dbReference>
<gene>
    <name evidence="3" type="ORF">DCK61_13490</name>
    <name evidence="2" type="ORF">GYR60_06925</name>
</gene>
<protein>
    <submittedName>
        <fullName evidence="2">Endonuclease</fullName>
    </submittedName>
</protein>
<keyword evidence="2" id="KW-0540">Nuclease</keyword>
<evidence type="ECO:0000313" key="2">
    <source>
        <dbReference type="EMBL" id="HAB8398249.1"/>
    </source>
</evidence>